<feature type="region of interest" description="Disordered" evidence="1">
    <location>
        <begin position="43"/>
        <end position="76"/>
    </location>
</feature>
<evidence type="ECO:0000313" key="2">
    <source>
        <dbReference type="EMBL" id="PZW48602.1"/>
    </source>
</evidence>
<feature type="compositionally biased region" description="Basic residues" evidence="1">
    <location>
        <begin position="98"/>
        <end position="112"/>
    </location>
</feature>
<accession>A0A2W7J9C0</accession>
<sequence length="235" mass="25089">MRRSLRVAFFRRRNAAKPCLPVPSGLGRAGQRRGDMGMDTIARAGRFPGNESSLGARLCRSPSSAPESGSEPGQALLQDTAPDRELLRQTQGVPCHRNALRQKRPKFPRRHSACGSYRLAQLTTGSNMPKSGGPERIGLRRAISGHLHVWPVNRSTQKTPGNLPLSAASGQAESTARMGTGGGGAPGFERSPLPAPILRAHRGSKGNRGKMSLAGKNWMSGAPYVGRLFAIIAAR</sequence>
<evidence type="ECO:0000256" key="1">
    <source>
        <dbReference type="SAM" id="MobiDB-lite"/>
    </source>
</evidence>
<feature type="region of interest" description="Disordered" evidence="1">
    <location>
        <begin position="89"/>
        <end position="112"/>
    </location>
</feature>
<dbReference type="Proteomes" id="UP000249688">
    <property type="component" value="Unassembled WGS sequence"/>
</dbReference>
<organism evidence="2 3">
    <name type="scientific">Humitalea rosea</name>
    <dbReference type="NCBI Taxonomy" id="990373"/>
    <lineage>
        <taxon>Bacteria</taxon>
        <taxon>Pseudomonadati</taxon>
        <taxon>Pseudomonadota</taxon>
        <taxon>Alphaproteobacteria</taxon>
        <taxon>Acetobacterales</taxon>
        <taxon>Roseomonadaceae</taxon>
        <taxon>Humitalea</taxon>
    </lineage>
</organism>
<gene>
    <name evidence="2" type="ORF">C8P66_10416</name>
</gene>
<protein>
    <submittedName>
        <fullName evidence="2">Uncharacterized protein</fullName>
    </submittedName>
</protein>
<dbReference type="EMBL" id="QKYU01000004">
    <property type="protein sequence ID" value="PZW48602.1"/>
    <property type="molecule type" value="Genomic_DNA"/>
</dbReference>
<comment type="caution">
    <text evidence="2">The sequence shown here is derived from an EMBL/GenBank/DDBJ whole genome shotgun (WGS) entry which is preliminary data.</text>
</comment>
<name>A0A2W7J9C0_9PROT</name>
<evidence type="ECO:0000313" key="3">
    <source>
        <dbReference type="Proteomes" id="UP000249688"/>
    </source>
</evidence>
<dbReference type="AlphaFoldDB" id="A0A2W7J9C0"/>
<reference evidence="2 3" key="1">
    <citation type="submission" date="2018-06" db="EMBL/GenBank/DDBJ databases">
        <title>Genomic Encyclopedia of Archaeal and Bacterial Type Strains, Phase II (KMG-II): from individual species to whole genera.</title>
        <authorList>
            <person name="Goeker M."/>
        </authorList>
    </citation>
    <scope>NUCLEOTIDE SEQUENCE [LARGE SCALE GENOMIC DNA]</scope>
    <source>
        <strain evidence="2 3">DSM 24525</strain>
    </source>
</reference>
<feature type="compositionally biased region" description="Low complexity" evidence="1">
    <location>
        <begin position="61"/>
        <end position="73"/>
    </location>
</feature>
<keyword evidence="3" id="KW-1185">Reference proteome</keyword>
<proteinExistence type="predicted"/>